<dbReference type="GO" id="GO:0005634">
    <property type="term" value="C:nucleus"/>
    <property type="evidence" value="ECO:0007669"/>
    <property type="project" value="TreeGrafter"/>
</dbReference>
<evidence type="ECO:0000256" key="4">
    <source>
        <dbReference type="PROSITE-ProRule" id="PRU00175"/>
    </source>
</evidence>
<keyword evidence="5" id="KW-1133">Transmembrane helix</keyword>
<dbReference type="AlphaFoldDB" id="A0A4Q9KSR9"/>
<dbReference type="GO" id="GO:0008270">
    <property type="term" value="F:zinc ion binding"/>
    <property type="evidence" value="ECO:0007669"/>
    <property type="project" value="UniProtKB-KW"/>
</dbReference>
<feature type="transmembrane region" description="Helical" evidence="5">
    <location>
        <begin position="190"/>
        <end position="214"/>
    </location>
</feature>
<evidence type="ECO:0000256" key="1">
    <source>
        <dbReference type="ARBA" id="ARBA00022723"/>
    </source>
</evidence>
<evidence type="ECO:0000259" key="6">
    <source>
        <dbReference type="PROSITE" id="PS50089"/>
    </source>
</evidence>
<keyword evidence="2 4" id="KW-0863">Zinc-finger</keyword>
<dbReference type="GO" id="GO:0061630">
    <property type="term" value="F:ubiquitin protein ligase activity"/>
    <property type="evidence" value="ECO:0007669"/>
    <property type="project" value="TreeGrafter"/>
</dbReference>
<dbReference type="Pfam" id="PF13639">
    <property type="entry name" value="zf-RING_2"/>
    <property type="match status" value="1"/>
</dbReference>
<dbReference type="EMBL" id="PITJ01002102">
    <property type="protein sequence ID" value="TBT97736.1"/>
    <property type="molecule type" value="Genomic_DNA"/>
</dbReference>
<keyword evidence="5" id="KW-0472">Membrane</keyword>
<evidence type="ECO:0000256" key="2">
    <source>
        <dbReference type="ARBA" id="ARBA00022771"/>
    </source>
</evidence>
<evidence type="ECO:0000313" key="7">
    <source>
        <dbReference type="EMBL" id="TBT97736.1"/>
    </source>
</evidence>
<sequence>MLREGFWLIKYIIWYLVNDNYGKLFSNIPGLEEIEVTVINCVFFGSNGEKCPIVYPKPRDMYLLHNWNIRNMTLPEKVNLDFFNTFYVPKAVIIDCKYWDLAYVEKLLEKFYCIKFLVILSYTKKGYGLKEILFDEQYSYLSESKHNIFFIDDHQSNIFRKFYGSQCAINNAYLKGYEMHSTVYKTIEKFILYLFYISLIFFVCISFIILGMWLRIRAKRDPIITSSELNSCPVRFYKDLVDKNMFDSCLICIDLFNDFSKCRILHCGHYFHKECVDPWLKSKSCRCPYCRKIIKKEPIV</sequence>
<evidence type="ECO:0000256" key="5">
    <source>
        <dbReference type="SAM" id="Phobius"/>
    </source>
</evidence>
<reference evidence="7 8" key="1">
    <citation type="submission" date="2017-12" db="EMBL/GenBank/DDBJ databases">
        <authorList>
            <person name="Pombert J.-F."/>
            <person name="Haag K.L."/>
            <person name="Ebert D."/>
        </authorList>
    </citation>
    <scope>NUCLEOTIDE SEQUENCE [LARGE SCALE GENOMIC DNA]</scope>
    <source>
        <strain evidence="7">FI-OER-3-3</strain>
    </source>
</reference>
<dbReference type="Gene3D" id="3.30.40.10">
    <property type="entry name" value="Zinc/RING finger domain, C3HC4 (zinc finger)"/>
    <property type="match status" value="1"/>
</dbReference>
<dbReference type="VEuPathDB" id="MicrosporidiaDB:CWI37_2102p0010"/>
<dbReference type="PROSITE" id="PS50089">
    <property type="entry name" value="ZF_RING_2"/>
    <property type="match status" value="1"/>
</dbReference>
<dbReference type="InterPro" id="IPR051834">
    <property type="entry name" value="RING_finger_E3_ligase"/>
</dbReference>
<evidence type="ECO:0000313" key="8">
    <source>
        <dbReference type="Proteomes" id="UP000292362"/>
    </source>
</evidence>
<dbReference type="PANTHER" id="PTHR45931">
    <property type="entry name" value="SI:CH211-59O9.10"/>
    <property type="match status" value="1"/>
</dbReference>
<dbReference type="PANTHER" id="PTHR45931:SF3">
    <property type="entry name" value="RING ZINC FINGER-CONTAINING PROTEIN"/>
    <property type="match status" value="1"/>
</dbReference>
<dbReference type="InterPro" id="IPR001841">
    <property type="entry name" value="Znf_RING"/>
</dbReference>
<organism evidence="7 8">
    <name type="scientific">Hamiltosporidium tvaerminnensis</name>
    <dbReference type="NCBI Taxonomy" id="1176355"/>
    <lineage>
        <taxon>Eukaryota</taxon>
        <taxon>Fungi</taxon>
        <taxon>Fungi incertae sedis</taxon>
        <taxon>Microsporidia</taxon>
        <taxon>Dubosqiidae</taxon>
        <taxon>Hamiltosporidium</taxon>
    </lineage>
</organism>
<feature type="domain" description="RING-type" evidence="6">
    <location>
        <begin position="249"/>
        <end position="291"/>
    </location>
</feature>
<dbReference type="CDD" id="cd16448">
    <property type="entry name" value="RING-H2"/>
    <property type="match status" value="1"/>
</dbReference>
<keyword evidence="5" id="KW-0812">Transmembrane</keyword>
<name>A0A4Q9KSR9_9MICR</name>
<accession>A0A4Q9KSR9</accession>
<keyword evidence="3" id="KW-0862">Zinc</keyword>
<dbReference type="SMART" id="SM00184">
    <property type="entry name" value="RING"/>
    <property type="match status" value="1"/>
</dbReference>
<comment type="caution">
    <text evidence="7">The sequence shown here is derived from an EMBL/GenBank/DDBJ whole genome shotgun (WGS) entry which is preliminary data.</text>
</comment>
<gene>
    <name evidence="7" type="ORF">CWI37_2102p0010</name>
</gene>
<keyword evidence="1" id="KW-0479">Metal-binding</keyword>
<dbReference type="SUPFAM" id="SSF57850">
    <property type="entry name" value="RING/U-box"/>
    <property type="match status" value="1"/>
</dbReference>
<dbReference type="Proteomes" id="UP000292362">
    <property type="component" value="Unassembled WGS sequence"/>
</dbReference>
<dbReference type="InterPro" id="IPR013083">
    <property type="entry name" value="Znf_RING/FYVE/PHD"/>
</dbReference>
<evidence type="ECO:0000256" key="3">
    <source>
        <dbReference type="ARBA" id="ARBA00022833"/>
    </source>
</evidence>
<proteinExistence type="predicted"/>
<protein>
    <submittedName>
        <fullName evidence="7">Ring finger domain-containing protein</fullName>
    </submittedName>
</protein>
<dbReference type="GO" id="GO:0006511">
    <property type="term" value="P:ubiquitin-dependent protein catabolic process"/>
    <property type="evidence" value="ECO:0007669"/>
    <property type="project" value="TreeGrafter"/>
</dbReference>